<dbReference type="KEGG" id="vok:COSY_0884"/>
<dbReference type="Gene3D" id="2.40.30.60">
    <property type="entry name" value="RimM"/>
    <property type="match status" value="1"/>
</dbReference>
<evidence type="ECO:0000256" key="4">
    <source>
        <dbReference type="ARBA" id="ARBA00023186"/>
    </source>
</evidence>
<evidence type="ECO:0000256" key="3">
    <source>
        <dbReference type="ARBA" id="ARBA00022552"/>
    </source>
</evidence>
<dbReference type="NCBIfam" id="TIGR02273">
    <property type="entry name" value="16S_RimM"/>
    <property type="match status" value="1"/>
</dbReference>
<gene>
    <name evidence="5 8" type="primary">rimM</name>
    <name evidence="8" type="ordered locus">COSY_0884</name>
</gene>
<dbReference type="InterPro" id="IPR002676">
    <property type="entry name" value="RimM_N"/>
</dbReference>
<proteinExistence type="inferred from homology"/>
<sequence>MNILSYQPWYINVDSHWQTLNISQGRVQAKTIVAQIKDIFDKEQARVYIDINLYIKKSQLLRLKEGEYYWNDLIGLEVVNKAQFVLGKVFNLVDTGSNNVLVVRGGKEHWVPYISPFLIQVDINNQIILVDWDENF</sequence>
<keyword evidence="2 5" id="KW-0690">Ribosome biogenesis</keyword>
<dbReference type="InterPro" id="IPR011961">
    <property type="entry name" value="RimM"/>
</dbReference>
<dbReference type="HAMAP" id="MF_00014">
    <property type="entry name" value="Ribosome_mat_RimM"/>
    <property type="match status" value="1"/>
</dbReference>
<dbReference type="eggNOG" id="COG0806">
    <property type="taxonomic scope" value="Bacteria"/>
</dbReference>
<dbReference type="InterPro" id="IPR056792">
    <property type="entry name" value="PRC_RimM"/>
</dbReference>
<reference evidence="9" key="1">
    <citation type="journal article" date="2007" name="Curr. Biol.">
        <title>Reduced genome of the thioautotrophic intracellular symbiont in a deep-sea clam, Calyptogena okutanii.</title>
        <authorList>
            <person name="Kuwahara H."/>
            <person name="Yoshida T."/>
            <person name="Takaki Y."/>
            <person name="Shimamura S."/>
            <person name="Nishi S."/>
            <person name="Harada M."/>
            <person name="Matsuyama K."/>
            <person name="Takishita K."/>
            <person name="Kawato M."/>
            <person name="Uematsu K."/>
            <person name="Fujiwara Y."/>
            <person name="Sato T."/>
            <person name="Kato C."/>
            <person name="Kitagawa M."/>
            <person name="Kato I."/>
            <person name="Maruyama T."/>
        </authorList>
    </citation>
    <scope>NUCLEOTIDE SEQUENCE [LARGE SCALE GENOMIC DNA]</scope>
    <source>
        <strain evidence="9">HA</strain>
    </source>
</reference>
<dbReference type="AlphaFoldDB" id="A5CVM9"/>
<evidence type="ECO:0000259" key="6">
    <source>
        <dbReference type="Pfam" id="PF01782"/>
    </source>
</evidence>
<dbReference type="Gene3D" id="2.30.30.240">
    <property type="entry name" value="PRC-barrel domain"/>
    <property type="match status" value="1"/>
</dbReference>
<keyword evidence="9" id="KW-1185">Reference proteome</keyword>
<evidence type="ECO:0000256" key="2">
    <source>
        <dbReference type="ARBA" id="ARBA00022517"/>
    </source>
</evidence>
<comment type="domain">
    <text evidence="5">The PRC barrel domain binds ribosomal protein uS19.</text>
</comment>
<protein>
    <recommendedName>
        <fullName evidence="5">Ribosome maturation factor RimM</fullName>
    </recommendedName>
</protein>
<accession>A5CVM9</accession>
<dbReference type="EMBL" id="AP009247">
    <property type="protein sequence ID" value="BAF61989.1"/>
    <property type="molecule type" value="Genomic_DNA"/>
</dbReference>
<dbReference type="GO" id="GO:0006364">
    <property type="term" value="P:rRNA processing"/>
    <property type="evidence" value="ECO:0007669"/>
    <property type="project" value="UniProtKB-UniRule"/>
</dbReference>
<dbReference type="SUPFAM" id="SSF50447">
    <property type="entry name" value="Translation proteins"/>
    <property type="match status" value="1"/>
</dbReference>
<evidence type="ECO:0000256" key="1">
    <source>
        <dbReference type="ARBA" id="ARBA00022490"/>
    </source>
</evidence>
<dbReference type="GO" id="GO:0005737">
    <property type="term" value="C:cytoplasm"/>
    <property type="evidence" value="ECO:0007669"/>
    <property type="project" value="UniProtKB-SubCell"/>
</dbReference>
<dbReference type="STRING" id="412965.COSY_0884"/>
<evidence type="ECO:0000313" key="8">
    <source>
        <dbReference type="EMBL" id="BAF61989.1"/>
    </source>
</evidence>
<comment type="subunit">
    <text evidence="5">Binds ribosomal protein uS19.</text>
</comment>
<dbReference type="Pfam" id="PF24986">
    <property type="entry name" value="PRC_RimM"/>
    <property type="match status" value="1"/>
</dbReference>
<keyword evidence="3 5" id="KW-0698">rRNA processing</keyword>
<keyword evidence="1 5" id="KW-0963">Cytoplasm</keyword>
<comment type="subcellular location">
    <subcellularLocation>
        <location evidence="5">Cytoplasm</location>
    </subcellularLocation>
</comment>
<evidence type="ECO:0000313" key="9">
    <source>
        <dbReference type="Proteomes" id="UP000000247"/>
    </source>
</evidence>
<dbReference type="InterPro" id="IPR036976">
    <property type="entry name" value="RimM_N_sf"/>
</dbReference>
<dbReference type="GO" id="GO:0043022">
    <property type="term" value="F:ribosome binding"/>
    <property type="evidence" value="ECO:0007669"/>
    <property type="project" value="InterPro"/>
</dbReference>
<organism evidence="8 9">
    <name type="scientific">Vesicomyosocius okutanii subsp. Calyptogena okutanii (strain HA)</name>
    <dbReference type="NCBI Taxonomy" id="412965"/>
    <lineage>
        <taxon>Bacteria</taxon>
        <taxon>Pseudomonadati</taxon>
        <taxon>Pseudomonadota</taxon>
        <taxon>Gammaproteobacteria</taxon>
        <taxon>Candidatus Pseudothioglobaceae</taxon>
        <taxon>Candidatus Vesicomyidisocius</taxon>
    </lineage>
</organism>
<keyword evidence="4 5" id="KW-0143">Chaperone</keyword>
<dbReference type="InterPro" id="IPR009000">
    <property type="entry name" value="Transl_B-barrel_sf"/>
</dbReference>
<name>A5CVM9_VESOH</name>
<evidence type="ECO:0000259" key="7">
    <source>
        <dbReference type="Pfam" id="PF24986"/>
    </source>
</evidence>
<dbReference type="GO" id="GO:0005840">
    <property type="term" value="C:ribosome"/>
    <property type="evidence" value="ECO:0007669"/>
    <property type="project" value="InterPro"/>
</dbReference>
<dbReference type="PANTHER" id="PTHR33692:SF1">
    <property type="entry name" value="RIBOSOME MATURATION FACTOR RIMM"/>
    <property type="match status" value="1"/>
</dbReference>
<comment type="similarity">
    <text evidence="5">Belongs to the RimM family.</text>
</comment>
<dbReference type="InterPro" id="IPR011033">
    <property type="entry name" value="PRC_barrel-like_sf"/>
</dbReference>
<dbReference type="Pfam" id="PF01782">
    <property type="entry name" value="RimM"/>
    <property type="match status" value="1"/>
</dbReference>
<feature type="domain" description="Ribosome maturation factor RimM PRC barrel" evidence="7">
    <location>
        <begin position="70"/>
        <end position="134"/>
    </location>
</feature>
<dbReference type="GO" id="GO:0042274">
    <property type="term" value="P:ribosomal small subunit biogenesis"/>
    <property type="evidence" value="ECO:0007669"/>
    <property type="project" value="UniProtKB-UniRule"/>
</dbReference>
<feature type="domain" description="RimM N-terminal" evidence="6">
    <location>
        <begin position="2"/>
        <end position="59"/>
    </location>
</feature>
<dbReference type="HOGENOM" id="CLU_077636_1_1_6"/>
<evidence type="ECO:0000256" key="5">
    <source>
        <dbReference type="HAMAP-Rule" id="MF_00014"/>
    </source>
</evidence>
<comment type="function">
    <text evidence="5">An accessory protein needed during the final step in the assembly of 30S ribosomal subunit, possibly for assembly of the head region. Essential for efficient processing of 16S rRNA. May be needed both before and after RbfA during the maturation of 16S rRNA. It has affinity for free ribosomal 30S subunits but not for 70S ribosomes.</text>
</comment>
<dbReference type="PANTHER" id="PTHR33692">
    <property type="entry name" value="RIBOSOME MATURATION FACTOR RIMM"/>
    <property type="match status" value="1"/>
</dbReference>
<dbReference type="SUPFAM" id="SSF50346">
    <property type="entry name" value="PRC-barrel domain"/>
    <property type="match status" value="1"/>
</dbReference>
<dbReference type="Proteomes" id="UP000000247">
    <property type="component" value="Chromosome"/>
</dbReference>